<proteinExistence type="predicted"/>
<feature type="signal peptide" evidence="2">
    <location>
        <begin position="1"/>
        <end position="20"/>
    </location>
</feature>
<dbReference type="Pfam" id="PF13511">
    <property type="entry name" value="DUF4124"/>
    <property type="match status" value="1"/>
</dbReference>
<evidence type="ECO:0000259" key="3">
    <source>
        <dbReference type="Pfam" id="PF13511"/>
    </source>
</evidence>
<keyword evidence="5" id="KW-1185">Reference proteome</keyword>
<keyword evidence="2" id="KW-0732">Signal</keyword>
<feature type="compositionally biased region" description="Basic and acidic residues" evidence="1">
    <location>
        <begin position="64"/>
        <end position="96"/>
    </location>
</feature>
<gene>
    <name evidence="4" type="ORF">JY500_11320</name>
</gene>
<evidence type="ECO:0000256" key="2">
    <source>
        <dbReference type="SAM" id="SignalP"/>
    </source>
</evidence>
<dbReference type="EMBL" id="CP071060">
    <property type="protein sequence ID" value="QSI75121.1"/>
    <property type="molecule type" value="Genomic_DNA"/>
</dbReference>
<organism evidence="4 5">
    <name type="scientific">Niveibacterium microcysteis</name>
    <dbReference type="NCBI Taxonomy" id="2811415"/>
    <lineage>
        <taxon>Bacteria</taxon>
        <taxon>Pseudomonadati</taxon>
        <taxon>Pseudomonadota</taxon>
        <taxon>Betaproteobacteria</taxon>
        <taxon>Rhodocyclales</taxon>
        <taxon>Rhodocyclaceae</taxon>
        <taxon>Niveibacterium</taxon>
    </lineage>
</organism>
<protein>
    <submittedName>
        <fullName evidence="4">DUF4124 domain-containing protein</fullName>
    </submittedName>
</protein>
<feature type="domain" description="DUF4124" evidence="3">
    <location>
        <begin position="12"/>
        <end position="61"/>
    </location>
</feature>
<sequence length="146" mass="16168">MKHLTIALFLTLIAQGNVFASEVYTWKDKNGQVHYSDKPPADVDAKLIRSEAPNAAGSPSADLSKAERDFKERQAKQGDADKKNAEQAARKASKDEACNNLRNRIALFEQGGRIATQEGGERVFLSDDQIASELSKMKSRQDKDCR</sequence>
<dbReference type="Proteomes" id="UP000663570">
    <property type="component" value="Chromosome"/>
</dbReference>
<dbReference type="RefSeq" id="WP_206252404.1">
    <property type="nucleotide sequence ID" value="NZ_CP071060.1"/>
</dbReference>
<reference evidence="4 5" key="1">
    <citation type="submission" date="2021-02" db="EMBL/GenBank/DDBJ databases">
        <title>Niveibacterium changnyeongensis HC41.</title>
        <authorList>
            <person name="Kang M."/>
        </authorList>
    </citation>
    <scope>NUCLEOTIDE SEQUENCE [LARGE SCALE GENOMIC DNA]</scope>
    <source>
        <strain evidence="4 5">HC41</strain>
    </source>
</reference>
<feature type="chain" id="PRO_5046877522" evidence="2">
    <location>
        <begin position="21"/>
        <end position="146"/>
    </location>
</feature>
<accession>A0ABX7M2L6</accession>
<evidence type="ECO:0000256" key="1">
    <source>
        <dbReference type="SAM" id="MobiDB-lite"/>
    </source>
</evidence>
<name>A0ABX7M2L6_9RHOO</name>
<dbReference type="InterPro" id="IPR025392">
    <property type="entry name" value="DUF4124"/>
</dbReference>
<feature type="region of interest" description="Disordered" evidence="1">
    <location>
        <begin position="49"/>
        <end position="96"/>
    </location>
</feature>
<evidence type="ECO:0000313" key="5">
    <source>
        <dbReference type="Proteomes" id="UP000663570"/>
    </source>
</evidence>
<evidence type="ECO:0000313" key="4">
    <source>
        <dbReference type="EMBL" id="QSI75121.1"/>
    </source>
</evidence>